<dbReference type="HOGENOM" id="CLU_2107509_0_0_3"/>
<gene>
    <name evidence="1" type="ordered locus">Sta7437_4808</name>
</gene>
<evidence type="ECO:0000313" key="1">
    <source>
        <dbReference type="EMBL" id="AFZ38245.1"/>
    </source>
</evidence>
<geneLocation type="plasmid" evidence="1 2">
    <name>pSTA7437.02</name>
</geneLocation>
<dbReference type="AlphaFoldDB" id="K9Y087"/>
<dbReference type="RefSeq" id="WP_015195623.1">
    <property type="nucleotide sequence ID" value="NC_019749.1"/>
</dbReference>
<protein>
    <submittedName>
        <fullName evidence="1">Uncharacterized protein</fullName>
    </submittedName>
</protein>
<organism evidence="1 2">
    <name type="scientific">Stanieria cyanosphaera (strain ATCC 29371 / PCC 7437)</name>
    <dbReference type="NCBI Taxonomy" id="111780"/>
    <lineage>
        <taxon>Bacteria</taxon>
        <taxon>Bacillati</taxon>
        <taxon>Cyanobacteriota</taxon>
        <taxon>Cyanophyceae</taxon>
        <taxon>Pleurocapsales</taxon>
        <taxon>Dermocarpellaceae</taxon>
        <taxon>Stanieria</taxon>
    </lineage>
</organism>
<keyword evidence="2" id="KW-1185">Reference proteome</keyword>
<name>K9Y087_STAC7</name>
<evidence type="ECO:0000313" key="2">
    <source>
        <dbReference type="Proteomes" id="UP000010473"/>
    </source>
</evidence>
<reference evidence="2" key="1">
    <citation type="journal article" date="2013" name="Proc. Natl. Acad. Sci. U.S.A.">
        <title>Improving the coverage of the cyanobacterial phylum using diversity-driven genome sequencing.</title>
        <authorList>
            <person name="Shih P.M."/>
            <person name="Wu D."/>
            <person name="Latifi A."/>
            <person name="Axen S.D."/>
            <person name="Fewer D.P."/>
            <person name="Talla E."/>
            <person name="Calteau A."/>
            <person name="Cai F."/>
            <person name="Tandeau de Marsac N."/>
            <person name="Rippka R."/>
            <person name="Herdman M."/>
            <person name="Sivonen K."/>
            <person name="Coursin T."/>
            <person name="Laurent T."/>
            <person name="Goodwin L."/>
            <person name="Nolan M."/>
            <person name="Davenport K.W."/>
            <person name="Han C.S."/>
            <person name="Rubin E.M."/>
            <person name="Eisen J.A."/>
            <person name="Woyke T."/>
            <person name="Gugger M."/>
            <person name="Kerfeld C.A."/>
        </authorList>
    </citation>
    <scope>NUCLEOTIDE SEQUENCE [LARGE SCALE GENOMIC DNA]</scope>
    <source>
        <strain evidence="2">ATCC 29371 / PCC 7437</strain>
        <plasmid evidence="2">Plasmid pSTA7437.02</plasmid>
    </source>
</reference>
<sequence length="115" mass="13212">MLNDLVLKVSPKGSFKVTQLCENVAICEATKEDRYGWGNATETELAFLVYLGCSEAEISGYFKTINTFYRCSWSEIRKPKYLKGYDAEIKIRGMQRYADSYAFGLDYLVARFVSR</sequence>
<dbReference type="EMBL" id="CP003655">
    <property type="protein sequence ID" value="AFZ38245.1"/>
    <property type="molecule type" value="Genomic_DNA"/>
</dbReference>
<keyword evidence="1" id="KW-0614">Plasmid</keyword>
<dbReference type="Proteomes" id="UP000010473">
    <property type="component" value="Plasmid pSTA7437.02"/>
</dbReference>
<dbReference type="OrthoDB" id="582099at2"/>
<proteinExistence type="predicted"/>
<accession>K9Y087</accession>
<dbReference type="KEGG" id="scs:Sta7437_4808"/>